<dbReference type="Pfam" id="PF07980">
    <property type="entry name" value="SusD_RagB"/>
    <property type="match status" value="1"/>
</dbReference>
<evidence type="ECO:0000313" key="9">
    <source>
        <dbReference type="Proteomes" id="UP000253383"/>
    </source>
</evidence>
<dbReference type="Gene3D" id="1.25.40.390">
    <property type="match status" value="1"/>
</dbReference>
<dbReference type="AlphaFoldDB" id="A0A368JPD3"/>
<dbReference type="EMBL" id="QOWE01000013">
    <property type="protein sequence ID" value="RCR68463.1"/>
    <property type="molecule type" value="Genomic_DNA"/>
</dbReference>
<dbReference type="PROSITE" id="PS51257">
    <property type="entry name" value="PROKAR_LIPOPROTEIN"/>
    <property type="match status" value="1"/>
</dbReference>
<evidence type="ECO:0000256" key="4">
    <source>
        <dbReference type="ARBA" id="ARBA00023136"/>
    </source>
</evidence>
<dbReference type="GO" id="GO:0009279">
    <property type="term" value="C:cell outer membrane"/>
    <property type="evidence" value="ECO:0007669"/>
    <property type="project" value="UniProtKB-SubCell"/>
</dbReference>
<gene>
    <name evidence="8" type="ORF">DUE52_17120</name>
</gene>
<keyword evidence="9" id="KW-1185">Reference proteome</keyword>
<dbReference type="OrthoDB" id="906516at2"/>
<comment type="subcellular location">
    <subcellularLocation>
        <location evidence="1">Cell outer membrane</location>
    </subcellularLocation>
</comment>
<accession>A0A368JPD3</accession>
<evidence type="ECO:0000256" key="5">
    <source>
        <dbReference type="ARBA" id="ARBA00023237"/>
    </source>
</evidence>
<sequence>MKFISAIHKVLIIFTLLLFSCDEKEILKEVPLDFASPENSFISIGDFNSAINSLYDLTRGTLSSGEFRPLDYVYGTDIGYNGAQQLNERFGSYPATLTPISEVALFHWQQYYKIISSANIILNRMQKSSLSQTEKTAVEAETRLFRGLAYRNLAHLYGGVPIELEEVSSPKTNYTRSSREQVYQQAATDLEFAAANLPNINQVKDGKVSVQAANHLLAESYVCLKRYDDAVKAATAVITNSNLALMKQRFGSLAKEPGDVYWDLFRRYNQNRSAGNTEGIWVFQYEVDVLGGVVRSSALAGPMLERDHAPRPYSFTYKDPTGVYPFLQLAVSDYTGGRGIGRLRGTNHLNYGIWKDDWNDMRNSEYNFVRDVKFNNPASVWYGKKLSEFRATFRKTLDDTIRNFYPYQSKVTTPGQHPAELFIDPVLKTLNGSAAGTTYSDQYFIRLAETYLLRAEAHLGKGDLASAAADINVVRARANAKPVAAGSVTIEYILDERMRELGVEEKRRLTLNRLGLLYERTRKYCNGHPTAAKFGVDVEPHNNLFPIPYSEIERNTGAVLEQNPGYAKR</sequence>
<name>A0A368JPD3_9BACT</name>
<evidence type="ECO:0000259" key="7">
    <source>
        <dbReference type="Pfam" id="PF14322"/>
    </source>
</evidence>
<keyword evidence="3" id="KW-0732">Signal</keyword>
<keyword evidence="4" id="KW-0472">Membrane</keyword>
<comment type="caution">
    <text evidence="8">The sequence shown here is derived from an EMBL/GenBank/DDBJ whole genome shotgun (WGS) entry which is preliminary data.</text>
</comment>
<dbReference type="InterPro" id="IPR011990">
    <property type="entry name" value="TPR-like_helical_dom_sf"/>
</dbReference>
<dbReference type="Proteomes" id="UP000253383">
    <property type="component" value="Unassembled WGS sequence"/>
</dbReference>
<dbReference type="Pfam" id="PF14322">
    <property type="entry name" value="SusD-like_3"/>
    <property type="match status" value="1"/>
</dbReference>
<comment type="similarity">
    <text evidence="2">Belongs to the SusD family.</text>
</comment>
<dbReference type="InterPro" id="IPR012944">
    <property type="entry name" value="SusD_RagB_dom"/>
</dbReference>
<protein>
    <submittedName>
        <fullName evidence="8">RagB/SusD family nutrient uptake outer membrane protein</fullName>
    </submittedName>
</protein>
<feature type="domain" description="SusD-like N-terminal" evidence="7">
    <location>
        <begin position="103"/>
        <end position="218"/>
    </location>
</feature>
<reference evidence="8 9" key="1">
    <citation type="submission" date="2018-07" db="EMBL/GenBank/DDBJ databases">
        <title>Genome analysis of Larkinella rosea.</title>
        <authorList>
            <person name="Zhou Z."/>
            <person name="Wang G."/>
        </authorList>
    </citation>
    <scope>NUCLEOTIDE SEQUENCE [LARGE SCALE GENOMIC DNA]</scope>
    <source>
        <strain evidence="9">zzj9</strain>
    </source>
</reference>
<evidence type="ECO:0000256" key="3">
    <source>
        <dbReference type="ARBA" id="ARBA00022729"/>
    </source>
</evidence>
<organism evidence="8 9">
    <name type="scientific">Larkinella punicea</name>
    <dbReference type="NCBI Taxonomy" id="2315727"/>
    <lineage>
        <taxon>Bacteria</taxon>
        <taxon>Pseudomonadati</taxon>
        <taxon>Bacteroidota</taxon>
        <taxon>Cytophagia</taxon>
        <taxon>Cytophagales</taxon>
        <taxon>Spirosomataceae</taxon>
        <taxon>Larkinella</taxon>
    </lineage>
</organism>
<evidence type="ECO:0000256" key="1">
    <source>
        <dbReference type="ARBA" id="ARBA00004442"/>
    </source>
</evidence>
<evidence type="ECO:0000256" key="2">
    <source>
        <dbReference type="ARBA" id="ARBA00006275"/>
    </source>
</evidence>
<proteinExistence type="inferred from homology"/>
<dbReference type="InterPro" id="IPR033985">
    <property type="entry name" value="SusD-like_N"/>
</dbReference>
<evidence type="ECO:0000313" key="8">
    <source>
        <dbReference type="EMBL" id="RCR68463.1"/>
    </source>
</evidence>
<evidence type="ECO:0000259" key="6">
    <source>
        <dbReference type="Pfam" id="PF07980"/>
    </source>
</evidence>
<dbReference type="SUPFAM" id="SSF48452">
    <property type="entry name" value="TPR-like"/>
    <property type="match status" value="1"/>
</dbReference>
<feature type="domain" description="RagB/SusD" evidence="6">
    <location>
        <begin position="422"/>
        <end position="566"/>
    </location>
</feature>
<keyword evidence="5" id="KW-0998">Cell outer membrane</keyword>
<dbReference type="RefSeq" id="WP_114407238.1">
    <property type="nucleotide sequence ID" value="NZ_QOWE01000013.1"/>
</dbReference>